<organism evidence="2 3">
    <name type="scientific">Pontiella sulfatireligans</name>
    <dbReference type="NCBI Taxonomy" id="2750658"/>
    <lineage>
        <taxon>Bacteria</taxon>
        <taxon>Pseudomonadati</taxon>
        <taxon>Kiritimatiellota</taxon>
        <taxon>Kiritimatiellia</taxon>
        <taxon>Kiritimatiellales</taxon>
        <taxon>Pontiellaceae</taxon>
        <taxon>Pontiella</taxon>
    </lineage>
</organism>
<protein>
    <recommendedName>
        <fullName evidence="1">UPF0246 protein SCARR_02807</fullName>
    </recommendedName>
</protein>
<evidence type="ECO:0000313" key="3">
    <source>
        <dbReference type="Proteomes" id="UP000346198"/>
    </source>
</evidence>
<evidence type="ECO:0000313" key="2">
    <source>
        <dbReference type="EMBL" id="VGO20740.1"/>
    </source>
</evidence>
<dbReference type="PANTHER" id="PTHR30283">
    <property type="entry name" value="PEROXIDE STRESS RESPONSE PROTEIN YAAA"/>
    <property type="match status" value="1"/>
</dbReference>
<name>A0A6C2UKH7_9BACT</name>
<dbReference type="Proteomes" id="UP000346198">
    <property type="component" value="Unassembled WGS sequence"/>
</dbReference>
<dbReference type="AlphaFoldDB" id="A0A6C2UKH7"/>
<comment type="similarity">
    <text evidence="1">Belongs to the UPF0246 family.</text>
</comment>
<gene>
    <name evidence="2" type="ORF">SCARR_02807</name>
</gene>
<dbReference type="HAMAP" id="MF_00652">
    <property type="entry name" value="UPF0246"/>
    <property type="match status" value="1"/>
</dbReference>
<dbReference type="PANTHER" id="PTHR30283:SF4">
    <property type="entry name" value="PEROXIDE STRESS RESISTANCE PROTEIN YAAA"/>
    <property type="match status" value="1"/>
</dbReference>
<dbReference type="Pfam" id="PF03883">
    <property type="entry name" value="H2O2_YaaD"/>
    <property type="match status" value="1"/>
</dbReference>
<accession>A0A6C2UKH7</accession>
<reference evidence="2 3" key="1">
    <citation type="submission" date="2019-04" db="EMBL/GenBank/DDBJ databases">
        <authorList>
            <person name="Van Vliet M D."/>
        </authorList>
    </citation>
    <scope>NUCLEOTIDE SEQUENCE [LARGE SCALE GENOMIC DNA]</scope>
    <source>
        <strain evidence="2 3">F21</strain>
    </source>
</reference>
<dbReference type="EMBL" id="CAAHFH010000002">
    <property type="protein sequence ID" value="VGO20740.1"/>
    <property type="molecule type" value="Genomic_DNA"/>
</dbReference>
<proteinExistence type="inferred from homology"/>
<dbReference type="NCBIfam" id="NF002542">
    <property type="entry name" value="PRK02101.1-3"/>
    <property type="match status" value="1"/>
</dbReference>
<sequence>MIVLLSPSKSMDMEPAKAADFTQPQFIEQSKKLVSKARKFSVAELMEFMEISEKLAELNRQRFKDWKPPFTTENAKPAVLAFTGNVYDGLDASTLKKRDLNFAQEHLQILSGLYGLLKPLDLIQPYRLEMGRPLETRGAKNLYEFWKTTITAELNAAKGNLLVNLASQEYFKAIDKRALNKTIVSPVFKDEKNGKLKIISFYAKKARGRMARYIIENRIKDSDGLLDFAADGYRCDAALSKPDAPVFTRSEV</sequence>
<dbReference type="GO" id="GO:0005829">
    <property type="term" value="C:cytosol"/>
    <property type="evidence" value="ECO:0007669"/>
    <property type="project" value="TreeGrafter"/>
</dbReference>
<dbReference type="RefSeq" id="WP_136062259.1">
    <property type="nucleotide sequence ID" value="NZ_CAAHFH010000002.1"/>
</dbReference>
<dbReference type="GO" id="GO:0033194">
    <property type="term" value="P:response to hydroperoxide"/>
    <property type="evidence" value="ECO:0007669"/>
    <property type="project" value="TreeGrafter"/>
</dbReference>
<dbReference type="InterPro" id="IPR005583">
    <property type="entry name" value="YaaA"/>
</dbReference>
<evidence type="ECO:0000256" key="1">
    <source>
        <dbReference type="HAMAP-Rule" id="MF_00652"/>
    </source>
</evidence>
<keyword evidence="3" id="KW-1185">Reference proteome</keyword>